<dbReference type="InterPro" id="IPR036291">
    <property type="entry name" value="NAD(P)-bd_dom_sf"/>
</dbReference>
<accession>A0ABT6FFA0</accession>
<dbReference type="Gene3D" id="3.40.50.720">
    <property type="entry name" value="NAD(P)-binding Rossmann-like Domain"/>
    <property type="match status" value="1"/>
</dbReference>
<keyword evidence="3" id="KW-1185">Reference proteome</keyword>
<name>A0ABT6FFA0_9BACT</name>
<dbReference type="InterPro" id="IPR002225">
    <property type="entry name" value="3Beta_OHSteriod_DH/Estase"/>
</dbReference>
<dbReference type="Pfam" id="PF01073">
    <property type="entry name" value="3Beta_HSD"/>
    <property type="match status" value="1"/>
</dbReference>
<feature type="domain" description="Rhodanese" evidence="1">
    <location>
        <begin position="3"/>
        <end position="46"/>
    </location>
</feature>
<dbReference type="Proteomes" id="UP001216907">
    <property type="component" value="Unassembled WGS sequence"/>
</dbReference>
<sequence length="339" mass="37094">MSLDPDRPVLVTGGGGFLGSAVVAMLRERGQPVRSLTRRHYPRLDALGAEQVEGDVADVATVDRAAAGCQAVFHVAAKAGLWGPEHEYRRTNVVGTENVLAACRKHGVRKAVYTSSPSVVFHGTDLEGVDESVPYPDHYEAAYPETKAIAERLVLEANDEALATVVLRPHLIWGPGDNNILPRIYARARANRLFRIGRRNPLIDLTYIDNAAAAHLLAADKLDVGSAIAGKVYFIAQGQPVPLWDMVDRFLEIAHLPPVRRTVPRGLAIAIGRALEGVYRTFRLKGEPRMTRFLAHELSTAHWYNLEAARRDLGYAPHVGIEEGLRRLAASLHEGPPAT</sequence>
<organism evidence="2 3">
    <name type="scientific">Paludisphaera mucosa</name>
    <dbReference type="NCBI Taxonomy" id="3030827"/>
    <lineage>
        <taxon>Bacteria</taxon>
        <taxon>Pseudomonadati</taxon>
        <taxon>Planctomycetota</taxon>
        <taxon>Planctomycetia</taxon>
        <taxon>Isosphaerales</taxon>
        <taxon>Isosphaeraceae</taxon>
        <taxon>Paludisphaera</taxon>
    </lineage>
</organism>
<evidence type="ECO:0000259" key="1">
    <source>
        <dbReference type="PROSITE" id="PS50206"/>
    </source>
</evidence>
<gene>
    <name evidence="2" type="ORF">PZE19_20950</name>
</gene>
<dbReference type="SUPFAM" id="SSF51735">
    <property type="entry name" value="NAD(P)-binding Rossmann-fold domains"/>
    <property type="match status" value="1"/>
</dbReference>
<dbReference type="InterPro" id="IPR051783">
    <property type="entry name" value="NAD(P)-dependent_oxidoreduct"/>
</dbReference>
<protein>
    <submittedName>
        <fullName evidence="2">NAD-dependent epimerase/dehydratase family protein</fullName>
    </submittedName>
</protein>
<dbReference type="PANTHER" id="PTHR48079:SF6">
    <property type="entry name" value="NAD(P)-BINDING DOMAIN-CONTAINING PROTEIN-RELATED"/>
    <property type="match status" value="1"/>
</dbReference>
<dbReference type="PROSITE" id="PS50206">
    <property type="entry name" value="RHODANESE_3"/>
    <property type="match status" value="1"/>
</dbReference>
<proteinExistence type="predicted"/>
<dbReference type="EMBL" id="JARRAG010000002">
    <property type="protein sequence ID" value="MDG3006246.1"/>
    <property type="molecule type" value="Genomic_DNA"/>
</dbReference>
<comment type="caution">
    <text evidence="2">The sequence shown here is derived from an EMBL/GenBank/DDBJ whole genome shotgun (WGS) entry which is preliminary data.</text>
</comment>
<dbReference type="RefSeq" id="WP_277862546.1">
    <property type="nucleotide sequence ID" value="NZ_JARRAG010000002.1"/>
</dbReference>
<evidence type="ECO:0000313" key="2">
    <source>
        <dbReference type="EMBL" id="MDG3006246.1"/>
    </source>
</evidence>
<dbReference type="InterPro" id="IPR001763">
    <property type="entry name" value="Rhodanese-like_dom"/>
</dbReference>
<evidence type="ECO:0000313" key="3">
    <source>
        <dbReference type="Proteomes" id="UP001216907"/>
    </source>
</evidence>
<reference evidence="2 3" key="1">
    <citation type="submission" date="2023-03" db="EMBL/GenBank/DDBJ databases">
        <title>Paludisphaera mucosa sp. nov. a novel planctomycete from northern fen.</title>
        <authorList>
            <person name="Ivanova A."/>
        </authorList>
    </citation>
    <scope>NUCLEOTIDE SEQUENCE [LARGE SCALE GENOMIC DNA]</scope>
    <source>
        <strain evidence="2 3">Pla2</strain>
    </source>
</reference>
<dbReference type="PANTHER" id="PTHR48079">
    <property type="entry name" value="PROTEIN YEEZ"/>
    <property type="match status" value="1"/>
</dbReference>